<dbReference type="RefSeq" id="WP_213494167.1">
    <property type="nucleotide sequence ID" value="NZ_CP074694.1"/>
</dbReference>
<protein>
    <submittedName>
        <fullName evidence="1">DUF2971 domain-containing protein</fullName>
    </submittedName>
</protein>
<evidence type="ECO:0000313" key="2">
    <source>
        <dbReference type="Proteomes" id="UP000676194"/>
    </source>
</evidence>
<dbReference type="KEGG" id="tsph:KIH39_15670"/>
<proteinExistence type="predicted"/>
<name>A0A8E6B4M0_9BACT</name>
<organism evidence="1 2">
    <name type="scientific">Telmatocola sphagniphila</name>
    <dbReference type="NCBI Taxonomy" id="1123043"/>
    <lineage>
        <taxon>Bacteria</taxon>
        <taxon>Pseudomonadati</taxon>
        <taxon>Planctomycetota</taxon>
        <taxon>Planctomycetia</taxon>
        <taxon>Gemmatales</taxon>
        <taxon>Gemmataceae</taxon>
    </lineage>
</organism>
<accession>A0A8E6B4M0</accession>
<gene>
    <name evidence="1" type="ORF">KIH39_15670</name>
</gene>
<evidence type="ECO:0000313" key="1">
    <source>
        <dbReference type="EMBL" id="QVL30290.1"/>
    </source>
</evidence>
<dbReference type="AlphaFoldDB" id="A0A8E6B4M0"/>
<sequence>MAFNPKNVFDLPDLDVPIYRIFPVDRFRQVMEGRKLALVRPASWEDKFENVLLKSKASINTKEIVGLCDLREKMYGQCWMLCPDSEAMWKLYSFPSELPSRWFHRAVYKVNRWLNGLPHKQEGVKVRTTPRKLFTAFFKDSEQYCDLCYFIGRVRYMPQQDIESMLKDEDQVTSLVLDSTGRGHAQSLLFKRDSFSHEQEVRLIYAANDGSFDPNRALYLSDVAPNSLFEEVSLDPRLATVERDDSIARIRSWGYQGPINQSTLNIPPHFTVDLDA</sequence>
<keyword evidence="2" id="KW-1185">Reference proteome</keyword>
<dbReference type="EMBL" id="CP074694">
    <property type="protein sequence ID" value="QVL30290.1"/>
    <property type="molecule type" value="Genomic_DNA"/>
</dbReference>
<dbReference type="Proteomes" id="UP000676194">
    <property type="component" value="Chromosome"/>
</dbReference>
<reference evidence="1" key="1">
    <citation type="submission" date="2021-05" db="EMBL/GenBank/DDBJ databases">
        <title>Complete genome sequence of the cellulolytic planctomycete Telmatocola sphagniphila SP2T and characterization of the first cellulase from planctomycetes.</title>
        <authorList>
            <person name="Rakitin A.L."/>
            <person name="Beletsky A.V."/>
            <person name="Naumoff D.G."/>
            <person name="Kulichevskaya I.S."/>
            <person name="Mardanov A.V."/>
            <person name="Ravin N.V."/>
            <person name="Dedysh S.N."/>
        </authorList>
    </citation>
    <scope>NUCLEOTIDE SEQUENCE</scope>
    <source>
        <strain evidence="1">SP2T</strain>
    </source>
</reference>